<dbReference type="Proteomes" id="UP000009011">
    <property type="component" value="Chromosome"/>
</dbReference>
<dbReference type="InterPro" id="IPR001296">
    <property type="entry name" value="Glyco_trans_1"/>
</dbReference>
<accession>I7A7T5</accession>
<sequence length="133" mass="15425">MKKVNKLNLTNNVLFVGNIDHEYIANYYNLADIFLSFYDYSNAGNPLFEAMLFSKCIVTLNNGDTSKFIDNNSGVLFNEYNEINISNKIIELLNDDNKRKTLGKNARNRIITEFYDWNERIKIEIDAIKGIIN</sequence>
<dbReference type="EMBL" id="CP003557">
    <property type="protein sequence ID" value="AFN75911.1"/>
    <property type="molecule type" value="Genomic_DNA"/>
</dbReference>
<feature type="domain" description="Glycosyl transferase family 1" evidence="2">
    <location>
        <begin position="3"/>
        <end position="109"/>
    </location>
</feature>
<evidence type="ECO:0000313" key="4">
    <source>
        <dbReference type="Proteomes" id="UP000009011"/>
    </source>
</evidence>
<organism evidence="3 4">
    <name type="scientific">Melioribacter roseus (strain DSM 23840 / JCM 17771 / VKM B-2668 / P3M-2)</name>
    <dbReference type="NCBI Taxonomy" id="1191523"/>
    <lineage>
        <taxon>Bacteria</taxon>
        <taxon>Pseudomonadati</taxon>
        <taxon>Ignavibacteriota</taxon>
        <taxon>Ignavibacteria</taxon>
        <taxon>Ignavibacteriales</taxon>
        <taxon>Melioribacteraceae</taxon>
        <taxon>Melioribacter</taxon>
    </lineage>
</organism>
<dbReference type="Pfam" id="PF00534">
    <property type="entry name" value="Glycos_transf_1"/>
    <property type="match status" value="1"/>
</dbReference>
<dbReference type="PANTHER" id="PTHR46401">
    <property type="entry name" value="GLYCOSYLTRANSFERASE WBBK-RELATED"/>
    <property type="match status" value="1"/>
</dbReference>
<dbReference type="eggNOG" id="COG0438">
    <property type="taxonomic scope" value="Bacteria"/>
</dbReference>
<dbReference type="GO" id="GO:0009103">
    <property type="term" value="P:lipopolysaccharide biosynthetic process"/>
    <property type="evidence" value="ECO:0007669"/>
    <property type="project" value="TreeGrafter"/>
</dbReference>
<proteinExistence type="predicted"/>
<dbReference type="PANTHER" id="PTHR46401:SF2">
    <property type="entry name" value="GLYCOSYLTRANSFERASE WBBK-RELATED"/>
    <property type="match status" value="1"/>
</dbReference>
<keyword evidence="1" id="KW-0808">Transferase</keyword>
<reference evidence="3 4" key="1">
    <citation type="journal article" date="2013" name="PLoS ONE">
        <title>Genomic analysis of Melioribacter roseus, facultatively anaerobic organotrophic bacterium representing a novel deep lineage within Bacteriodetes/Chlorobi group.</title>
        <authorList>
            <person name="Kadnikov V.V."/>
            <person name="Mardanov A.V."/>
            <person name="Podosokorskaya O.A."/>
            <person name="Gavrilov S.N."/>
            <person name="Kublanov I.V."/>
            <person name="Beletsky A.V."/>
            <person name="Bonch-Osmolovskaya E.A."/>
            <person name="Ravin N.V."/>
        </authorList>
    </citation>
    <scope>NUCLEOTIDE SEQUENCE [LARGE SCALE GENOMIC DNA]</scope>
    <source>
        <strain evidence="4">JCM 17771 / P3M-2</strain>
    </source>
</reference>
<keyword evidence="4" id="KW-1185">Reference proteome</keyword>
<dbReference type="Gene3D" id="3.40.50.2000">
    <property type="entry name" value="Glycogen Phosphorylase B"/>
    <property type="match status" value="1"/>
</dbReference>
<dbReference type="SUPFAM" id="SSF53756">
    <property type="entry name" value="UDP-Glycosyltransferase/glycogen phosphorylase"/>
    <property type="match status" value="1"/>
</dbReference>
<evidence type="ECO:0000259" key="2">
    <source>
        <dbReference type="Pfam" id="PF00534"/>
    </source>
</evidence>
<name>I7A7T5_MELRP</name>
<dbReference type="GO" id="GO:0016757">
    <property type="term" value="F:glycosyltransferase activity"/>
    <property type="evidence" value="ECO:0007669"/>
    <property type="project" value="InterPro"/>
</dbReference>
<evidence type="ECO:0000313" key="3">
    <source>
        <dbReference type="EMBL" id="AFN75911.1"/>
    </source>
</evidence>
<dbReference type="AlphaFoldDB" id="I7A7T5"/>
<dbReference type="HOGENOM" id="CLU_1904235_0_0_10"/>
<evidence type="ECO:0000256" key="1">
    <source>
        <dbReference type="ARBA" id="ARBA00022679"/>
    </source>
</evidence>
<gene>
    <name evidence="3" type="ordered locus">MROS_2681</name>
</gene>
<protein>
    <recommendedName>
        <fullName evidence="2">Glycosyl transferase family 1 domain-containing protein</fullName>
    </recommendedName>
</protein>
<dbReference type="KEGG" id="mro:MROS_2681"/>
<dbReference type="STRING" id="1191523.MROS_2681"/>